<protein>
    <submittedName>
        <fullName evidence="1">Agarase</fullName>
    </submittedName>
</protein>
<dbReference type="Gene3D" id="3.20.20.80">
    <property type="entry name" value="Glycosidases"/>
    <property type="match status" value="1"/>
</dbReference>
<reference evidence="1" key="1">
    <citation type="submission" date="2018-04" db="EMBL/GenBank/DDBJ databases">
        <title>Genomes of Endosymbiotic and Endophytic Bradyrhizobium Publication status.</title>
        <authorList>
            <person name="Guha S."/>
            <person name="Jorrin B."/>
            <person name="Sarkar M."/>
            <person name="Poole P.S."/>
            <person name="DasGupta M."/>
        </authorList>
    </citation>
    <scope>NUCLEOTIDE SEQUENCE</scope>
    <source>
        <strain evidence="1">WBOS16</strain>
    </source>
</reference>
<organism evidence="1 2">
    <name type="scientific">Bradyrhizobium betae</name>
    <dbReference type="NCBI Taxonomy" id="244734"/>
    <lineage>
        <taxon>Bacteria</taxon>
        <taxon>Pseudomonadati</taxon>
        <taxon>Pseudomonadota</taxon>
        <taxon>Alphaproteobacteria</taxon>
        <taxon>Hyphomicrobiales</taxon>
        <taxon>Nitrobacteraceae</taxon>
        <taxon>Bradyrhizobium</taxon>
    </lineage>
</organism>
<dbReference type="EMBL" id="CP028989">
    <property type="protein sequence ID" value="UUO64499.1"/>
    <property type="molecule type" value="Genomic_DNA"/>
</dbReference>
<accession>A0AAE9SRV8</accession>
<proteinExistence type="predicted"/>
<evidence type="ECO:0000313" key="1">
    <source>
        <dbReference type="EMBL" id="UUO64499.1"/>
    </source>
</evidence>
<dbReference type="InterPro" id="IPR017853">
    <property type="entry name" value="GH"/>
</dbReference>
<gene>
    <name evidence="1" type="ORF">DCM83_04215</name>
</gene>
<sequence length="477" mass="52521">MQVPDGIEIAQRVPARPCKGLTSQDRCRGPQLQRTRWGGVVDGDLSGSGYFRVAERNGVFWLVDPDGGRFLSKGVNTIRFDQERIGGSERVPYAEACRAKYGSLQIWRTAVSDRLASWAFNTVGCWSDELVASSGSHLLATTPIAELGASFRLHRRDQVFPDVFDPEFSAHIRASADQRCRHRRNDPGLLGTFIDNELYWSPDWRNTDELLTLFLNLPSRRPGRGAAIVGLQARYRDFDQFNAVWRTQARSWQELGRIEHVAAPFVRLRPGVLNDALETKANLADPCREAFSADCDAFVAVVADRYFELCVSAIKTADPNHLVLGSRFGYQPPAGVIAAAGRHLDVISFNCYDFDPGPVIDAYAAAGKPCLITEFSFRGDDAGLPNTKGGGPRVATQTERARAFEGYVAAALSKPNVVGYHWFEHADEPAQGRFDGEDSNFGTVTIEDQVYEELTKTMTTVNAAAECIHAASVAAVI</sequence>
<dbReference type="SUPFAM" id="SSF51445">
    <property type="entry name" value="(Trans)glycosidases"/>
    <property type="match status" value="1"/>
</dbReference>
<dbReference type="AlphaFoldDB" id="A0AAE9SRV8"/>
<dbReference type="Proteomes" id="UP001058872">
    <property type="component" value="Chromosome"/>
</dbReference>
<name>A0AAE9SRV8_9BRAD</name>
<evidence type="ECO:0000313" key="2">
    <source>
        <dbReference type="Proteomes" id="UP001058872"/>
    </source>
</evidence>